<evidence type="ECO:0000313" key="2">
    <source>
        <dbReference type="Proteomes" id="UP000805193"/>
    </source>
</evidence>
<proteinExistence type="predicted"/>
<keyword evidence="2" id="KW-1185">Reference proteome</keyword>
<comment type="caution">
    <text evidence="1">The sequence shown here is derived from an EMBL/GenBank/DDBJ whole genome shotgun (WGS) entry which is preliminary data.</text>
</comment>
<dbReference type="Proteomes" id="UP000805193">
    <property type="component" value="Unassembled WGS sequence"/>
</dbReference>
<gene>
    <name evidence="1" type="ORF">HPB47_021061</name>
</gene>
<reference evidence="1 2" key="1">
    <citation type="journal article" date="2020" name="Cell">
        <title>Large-Scale Comparative Analyses of Tick Genomes Elucidate Their Genetic Diversity and Vector Capacities.</title>
        <authorList>
            <consortium name="Tick Genome and Microbiome Consortium (TIGMIC)"/>
            <person name="Jia N."/>
            <person name="Wang J."/>
            <person name="Shi W."/>
            <person name="Du L."/>
            <person name="Sun Y."/>
            <person name="Zhan W."/>
            <person name="Jiang J.F."/>
            <person name="Wang Q."/>
            <person name="Zhang B."/>
            <person name="Ji P."/>
            <person name="Bell-Sakyi L."/>
            <person name="Cui X.M."/>
            <person name="Yuan T.T."/>
            <person name="Jiang B.G."/>
            <person name="Yang W.F."/>
            <person name="Lam T.T."/>
            <person name="Chang Q.C."/>
            <person name="Ding S.J."/>
            <person name="Wang X.J."/>
            <person name="Zhu J.G."/>
            <person name="Ruan X.D."/>
            <person name="Zhao L."/>
            <person name="Wei J.T."/>
            <person name="Ye R.Z."/>
            <person name="Que T.C."/>
            <person name="Du C.H."/>
            <person name="Zhou Y.H."/>
            <person name="Cheng J.X."/>
            <person name="Dai P.F."/>
            <person name="Guo W.B."/>
            <person name="Han X.H."/>
            <person name="Huang E.J."/>
            <person name="Li L.F."/>
            <person name="Wei W."/>
            <person name="Gao Y.C."/>
            <person name="Liu J.Z."/>
            <person name="Shao H.Z."/>
            <person name="Wang X."/>
            <person name="Wang C.C."/>
            <person name="Yang T.C."/>
            <person name="Huo Q.B."/>
            <person name="Li W."/>
            <person name="Chen H.Y."/>
            <person name="Chen S.E."/>
            <person name="Zhou L.G."/>
            <person name="Ni X.B."/>
            <person name="Tian J.H."/>
            <person name="Sheng Y."/>
            <person name="Liu T."/>
            <person name="Pan Y.S."/>
            <person name="Xia L.Y."/>
            <person name="Li J."/>
            <person name="Zhao F."/>
            <person name="Cao W.C."/>
        </authorList>
    </citation>
    <scope>NUCLEOTIDE SEQUENCE [LARGE SCALE GENOMIC DNA]</scope>
    <source>
        <strain evidence="1">Iper-2018</strain>
    </source>
</reference>
<sequence>MGSSNKTKEMEKRAEMGTRSEHGPVDVPGDEIEEDQLSRSRFDTVLISGNDSDVRLLFKKTLEAQGYKVIQTSSTNALGTDHHAPLSDQLGRADNLCNIVNTLRKYEADAPELWSFLPLCFVLPEQTQQLRDVADALGYSLTSSGWQLKPVRSASKRQPKSQHISRATIADVGLLQKV</sequence>
<organism evidence="1 2">
    <name type="scientific">Ixodes persulcatus</name>
    <name type="common">Taiga tick</name>
    <dbReference type="NCBI Taxonomy" id="34615"/>
    <lineage>
        <taxon>Eukaryota</taxon>
        <taxon>Metazoa</taxon>
        <taxon>Ecdysozoa</taxon>
        <taxon>Arthropoda</taxon>
        <taxon>Chelicerata</taxon>
        <taxon>Arachnida</taxon>
        <taxon>Acari</taxon>
        <taxon>Parasitiformes</taxon>
        <taxon>Ixodida</taxon>
        <taxon>Ixodoidea</taxon>
        <taxon>Ixodidae</taxon>
        <taxon>Ixodinae</taxon>
        <taxon>Ixodes</taxon>
    </lineage>
</organism>
<accession>A0AC60QDL5</accession>
<dbReference type="EMBL" id="JABSTQ010009169">
    <property type="protein sequence ID" value="KAG0432181.1"/>
    <property type="molecule type" value="Genomic_DNA"/>
</dbReference>
<name>A0AC60QDL5_IXOPE</name>
<evidence type="ECO:0000313" key="1">
    <source>
        <dbReference type="EMBL" id="KAG0432181.1"/>
    </source>
</evidence>
<protein>
    <submittedName>
        <fullName evidence="1">Uncharacterized protein</fullName>
    </submittedName>
</protein>